<dbReference type="Proteomes" id="UP000796880">
    <property type="component" value="Unassembled WGS sequence"/>
</dbReference>
<dbReference type="EMBL" id="VOIH02000004">
    <property type="protein sequence ID" value="KAF3448820.1"/>
    <property type="molecule type" value="Genomic_DNA"/>
</dbReference>
<keyword evidence="3" id="KW-1185">Reference proteome</keyword>
<evidence type="ECO:0000313" key="3">
    <source>
        <dbReference type="Proteomes" id="UP000796880"/>
    </source>
</evidence>
<name>A0A8K0MKG3_9ROSA</name>
<protein>
    <submittedName>
        <fullName evidence="2">Uncharacterized protein</fullName>
    </submittedName>
</protein>
<dbReference type="AlphaFoldDB" id="A0A8K0MKG3"/>
<gene>
    <name evidence="2" type="ORF">FNV43_RR09533</name>
</gene>
<reference evidence="2" key="1">
    <citation type="submission" date="2020-03" db="EMBL/GenBank/DDBJ databases">
        <title>A high-quality chromosome-level genome assembly of a woody plant with both climbing and erect habits, Rhamnella rubrinervis.</title>
        <authorList>
            <person name="Lu Z."/>
            <person name="Yang Y."/>
            <person name="Zhu X."/>
            <person name="Sun Y."/>
        </authorList>
    </citation>
    <scope>NUCLEOTIDE SEQUENCE</scope>
    <source>
        <strain evidence="2">BYM</strain>
        <tissue evidence="2">Leaf</tissue>
    </source>
</reference>
<sequence length="256" mass="28969">MAPLKRLRKASDKSTKAIIVTEVATTKKRSREVEESSNTLQTANLGYSSVKYVKASAKLARVSSCYIRDTPRPNASRHWPRQLYNDDPHVIKFEFNGVGARFDRKAFVMITGLNCGKFPKESEMRNLSYNLRINLRSKMEVGKHMTSYSLYGFPLAFKYIVNNELIPREESERDLHDQLLGKARRQIICRAASCTCISPSSAAPEPESEQEPVYATRASTQSQPEGAFSQHLEGMINELREDFANIRANFGLQLAQ</sequence>
<dbReference type="OrthoDB" id="1194650at2759"/>
<comment type="caution">
    <text evidence="2">The sequence shown here is derived from an EMBL/GenBank/DDBJ whole genome shotgun (WGS) entry which is preliminary data.</text>
</comment>
<organism evidence="2 3">
    <name type="scientific">Rhamnella rubrinervis</name>
    <dbReference type="NCBI Taxonomy" id="2594499"/>
    <lineage>
        <taxon>Eukaryota</taxon>
        <taxon>Viridiplantae</taxon>
        <taxon>Streptophyta</taxon>
        <taxon>Embryophyta</taxon>
        <taxon>Tracheophyta</taxon>
        <taxon>Spermatophyta</taxon>
        <taxon>Magnoliopsida</taxon>
        <taxon>eudicotyledons</taxon>
        <taxon>Gunneridae</taxon>
        <taxon>Pentapetalae</taxon>
        <taxon>rosids</taxon>
        <taxon>fabids</taxon>
        <taxon>Rosales</taxon>
        <taxon>Rhamnaceae</taxon>
        <taxon>rhamnoid group</taxon>
        <taxon>Rhamneae</taxon>
        <taxon>Rhamnella</taxon>
    </lineage>
</organism>
<evidence type="ECO:0000313" key="2">
    <source>
        <dbReference type="EMBL" id="KAF3448820.1"/>
    </source>
</evidence>
<evidence type="ECO:0000256" key="1">
    <source>
        <dbReference type="SAM" id="MobiDB-lite"/>
    </source>
</evidence>
<proteinExistence type="predicted"/>
<accession>A0A8K0MKG3</accession>
<feature type="region of interest" description="Disordered" evidence="1">
    <location>
        <begin position="199"/>
        <end position="225"/>
    </location>
</feature>